<dbReference type="EMBL" id="KV005655">
    <property type="protein sequence ID" value="KZV33879.1"/>
    <property type="molecule type" value="Genomic_DNA"/>
</dbReference>
<gene>
    <name evidence="1" type="ORF">F511_15492</name>
</gene>
<proteinExistence type="predicted"/>
<protein>
    <submittedName>
        <fullName evidence="1">Uncharacterized protein</fullName>
    </submittedName>
</protein>
<evidence type="ECO:0000313" key="2">
    <source>
        <dbReference type="Proteomes" id="UP000250235"/>
    </source>
</evidence>
<name>A0A2Z7BKJ1_9LAMI</name>
<accession>A0A2Z7BKJ1</accession>
<sequence>MQHVIIDAMKCMRAIKDRISRPVYQLEISSVNLYTRTVYQPGKSSVCDLRSPSAQLDDVATVGTLRLVFTSSTTKPAATTSRNIIPKKYQNDIVATNQNDVTSLHQLMPNFLRNNQQLVTLSNPDASVAKQNDVAWPTSSYLSTDTSRLVPDANTVFPLNQTTSLLISDWFFNPTAGHSAGTILTTQQLIALQLHRGTTMRHSFATVPLNRVDV</sequence>
<reference evidence="1 2" key="1">
    <citation type="journal article" date="2015" name="Proc. Natl. Acad. Sci. U.S.A.">
        <title>The resurrection genome of Boea hygrometrica: A blueprint for survival of dehydration.</title>
        <authorList>
            <person name="Xiao L."/>
            <person name="Yang G."/>
            <person name="Zhang L."/>
            <person name="Yang X."/>
            <person name="Zhao S."/>
            <person name="Ji Z."/>
            <person name="Zhou Q."/>
            <person name="Hu M."/>
            <person name="Wang Y."/>
            <person name="Chen M."/>
            <person name="Xu Y."/>
            <person name="Jin H."/>
            <person name="Xiao X."/>
            <person name="Hu G."/>
            <person name="Bao F."/>
            <person name="Hu Y."/>
            <person name="Wan P."/>
            <person name="Li L."/>
            <person name="Deng X."/>
            <person name="Kuang T."/>
            <person name="Xiang C."/>
            <person name="Zhu J.K."/>
            <person name="Oliver M.J."/>
            <person name="He Y."/>
        </authorList>
    </citation>
    <scope>NUCLEOTIDE SEQUENCE [LARGE SCALE GENOMIC DNA]</scope>
    <source>
        <strain evidence="2">cv. XS01</strain>
    </source>
</reference>
<dbReference type="Proteomes" id="UP000250235">
    <property type="component" value="Unassembled WGS sequence"/>
</dbReference>
<organism evidence="1 2">
    <name type="scientific">Dorcoceras hygrometricum</name>
    <dbReference type="NCBI Taxonomy" id="472368"/>
    <lineage>
        <taxon>Eukaryota</taxon>
        <taxon>Viridiplantae</taxon>
        <taxon>Streptophyta</taxon>
        <taxon>Embryophyta</taxon>
        <taxon>Tracheophyta</taxon>
        <taxon>Spermatophyta</taxon>
        <taxon>Magnoliopsida</taxon>
        <taxon>eudicotyledons</taxon>
        <taxon>Gunneridae</taxon>
        <taxon>Pentapetalae</taxon>
        <taxon>asterids</taxon>
        <taxon>lamiids</taxon>
        <taxon>Lamiales</taxon>
        <taxon>Gesneriaceae</taxon>
        <taxon>Didymocarpoideae</taxon>
        <taxon>Trichosporeae</taxon>
        <taxon>Loxocarpinae</taxon>
        <taxon>Dorcoceras</taxon>
    </lineage>
</organism>
<keyword evidence="2" id="KW-1185">Reference proteome</keyword>
<evidence type="ECO:0000313" key="1">
    <source>
        <dbReference type="EMBL" id="KZV33879.1"/>
    </source>
</evidence>
<dbReference type="AlphaFoldDB" id="A0A2Z7BKJ1"/>